<dbReference type="AlphaFoldDB" id="A0ABD3SB00"/>
<organism evidence="1 2">
    <name type="scientific">Cyclostephanos tholiformis</name>
    <dbReference type="NCBI Taxonomy" id="382380"/>
    <lineage>
        <taxon>Eukaryota</taxon>
        <taxon>Sar</taxon>
        <taxon>Stramenopiles</taxon>
        <taxon>Ochrophyta</taxon>
        <taxon>Bacillariophyta</taxon>
        <taxon>Coscinodiscophyceae</taxon>
        <taxon>Thalassiosirophycidae</taxon>
        <taxon>Stephanodiscales</taxon>
        <taxon>Stephanodiscaceae</taxon>
        <taxon>Cyclostephanos</taxon>
    </lineage>
</organism>
<comment type="caution">
    <text evidence="1">The sequence shown here is derived from an EMBL/GenBank/DDBJ whole genome shotgun (WGS) entry which is preliminary data.</text>
</comment>
<sequence length="271" mass="29500">MHFQIAASILTGCVAVNAVADARAATDVSNAASISSSSVTLSHEMNNRPRRLLQRLKKRRDAATFTHRNQNQSEEGSDVGILAKSAPRFLQDTDYEYYCPRDTCPTELCDCADSGGSLEDCTSELQSVCRDGKLGDCVYAAYVKVYEDVYCPFVSCVDQGFREDQCDCAFYELYCSRLKSEECSEILNFSTDDADKKPFFGCDETSVAAVCDTATACKNKGDLQGLDIGTWQGAVATGMMKNAGDKFGGRDALMGLSLLSVIWLLVNTSTL</sequence>
<reference evidence="1 2" key="1">
    <citation type="submission" date="2024-10" db="EMBL/GenBank/DDBJ databases">
        <title>Updated reference genomes for cyclostephanoid diatoms.</title>
        <authorList>
            <person name="Roberts W.R."/>
            <person name="Alverson A.J."/>
        </authorList>
    </citation>
    <scope>NUCLEOTIDE SEQUENCE [LARGE SCALE GENOMIC DNA]</scope>
    <source>
        <strain evidence="1 2">AJA228-03</strain>
    </source>
</reference>
<accession>A0ABD3SB00</accession>
<evidence type="ECO:0000313" key="1">
    <source>
        <dbReference type="EMBL" id="KAL3821687.1"/>
    </source>
</evidence>
<dbReference type="Proteomes" id="UP001530377">
    <property type="component" value="Unassembled WGS sequence"/>
</dbReference>
<gene>
    <name evidence="1" type="ORF">ACHAXA_003245</name>
</gene>
<keyword evidence="2" id="KW-1185">Reference proteome</keyword>
<name>A0ABD3SB00_9STRA</name>
<protein>
    <submittedName>
        <fullName evidence="1">Uncharacterized protein</fullName>
    </submittedName>
</protein>
<dbReference type="EMBL" id="JALLPB020000087">
    <property type="protein sequence ID" value="KAL3821687.1"/>
    <property type="molecule type" value="Genomic_DNA"/>
</dbReference>
<proteinExistence type="predicted"/>
<evidence type="ECO:0000313" key="2">
    <source>
        <dbReference type="Proteomes" id="UP001530377"/>
    </source>
</evidence>